<sequence length="352" mass="39329">MSNLTKDKGKAPMYENITSDDDPPSAGFHCGSSSILSEQFVCMNLIDASNRFCGEDQQGSSRSFVFESPDGTRYWTPNVTTADKPAVGMVFANWFDAYNFYFYYAEKSGFSIRICPMKKWNGTITHRYLLCAKAGKPKDQNFDTQGMCKSESVRARTFKVSDCKARLKLKAVTGCSSFVVYDFLESHNHELVSAENADLTRRGALPKTVYGLANMYTSDNSDMSAKRNDVLDLVTQCMDLLRGHPDRLVSFAQQIREMKVEVFENYPVEGCSNSKSAVIRELVGDINHSDVPFTAPRGIKNKGSGTKRRRFIGPGERASVTRKKPGRKCRKCLGIGDHDSRNCPLNEDVESP</sequence>
<organism evidence="1 2">
    <name type="scientific">Smallanthus sonchifolius</name>
    <dbReference type="NCBI Taxonomy" id="185202"/>
    <lineage>
        <taxon>Eukaryota</taxon>
        <taxon>Viridiplantae</taxon>
        <taxon>Streptophyta</taxon>
        <taxon>Embryophyta</taxon>
        <taxon>Tracheophyta</taxon>
        <taxon>Spermatophyta</taxon>
        <taxon>Magnoliopsida</taxon>
        <taxon>eudicotyledons</taxon>
        <taxon>Gunneridae</taxon>
        <taxon>Pentapetalae</taxon>
        <taxon>asterids</taxon>
        <taxon>campanulids</taxon>
        <taxon>Asterales</taxon>
        <taxon>Asteraceae</taxon>
        <taxon>Asteroideae</taxon>
        <taxon>Heliantheae alliance</taxon>
        <taxon>Millerieae</taxon>
        <taxon>Smallanthus</taxon>
    </lineage>
</organism>
<evidence type="ECO:0000313" key="2">
    <source>
        <dbReference type="Proteomes" id="UP001056120"/>
    </source>
</evidence>
<name>A0ACB9DGH8_9ASTR</name>
<accession>A0ACB9DGH8</accession>
<reference evidence="2" key="1">
    <citation type="journal article" date="2022" name="Mol. Ecol. Resour.">
        <title>The genomes of chicory, endive, great burdock and yacon provide insights into Asteraceae palaeo-polyploidization history and plant inulin production.</title>
        <authorList>
            <person name="Fan W."/>
            <person name="Wang S."/>
            <person name="Wang H."/>
            <person name="Wang A."/>
            <person name="Jiang F."/>
            <person name="Liu H."/>
            <person name="Zhao H."/>
            <person name="Xu D."/>
            <person name="Zhang Y."/>
        </authorList>
    </citation>
    <scope>NUCLEOTIDE SEQUENCE [LARGE SCALE GENOMIC DNA]</scope>
    <source>
        <strain evidence="2">cv. Yunnan</strain>
    </source>
</reference>
<reference evidence="1 2" key="2">
    <citation type="journal article" date="2022" name="Mol. Ecol. Resour.">
        <title>The genomes of chicory, endive, great burdock and yacon provide insights into Asteraceae paleo-polyploidization history and plant inulin production.</title>
        <authorList>
            <person name="Fan W."/>
            <person name="Wang S."/>
            <person name="Wang H."/>
            <person name="Wang A."/>
            <person name="Jiang F."/>
            <person name="Liu H."/>
            <person name="Zhao H."/>
            <person name="Xu D."/>
            <person name="Zhang Y."/>
        </authorList>
    </citation>
    <scope>NUCLEOTIDE SEQUENCE [LARGE SCALE GENOMIC DNA]</scope>
    <source>
        <strain evidence="2">cv. Yunnan</strain>
        <tissue evidence="1">Leaves</tissue>
    </source>
</reference>
<dbReference type="Proteomes" id="UP001056120">
    <property type="component" value="Linkage Group LG19"/>
</dbReference>
<gene>
    <name evidence="1" type="ORF">L1987_58487</name>
</gene>
<protein>
    <submittedName>
        <fullName evidence="1">Uncharacterized protein</fullName>
    </submittedName>
</protein>
<evidence type="ECO:0000313" key="1">
    <source>
        <dbReference type="EMBL" id="KAI3745376.1"/>
    </source>
</evidence>
<comment type="caution">
    <text evidence="1">The sequence shown here is derived from an EMBL/GenBank/DDBJ whole genome shotgun (WGS) entry which is preliminary data.</text>
</comment>
<keyword evidence="2" id="KW-1185">Reference proteome</keyword>
<proteinExistence type="predicted"/>
<dbReference type="EMBL" id="CM042036">
    <property type="protein sequence ID" value="KAI3745376.1"/>
    <property type="molecule type" value="Genomic_DNA"/>
</dbReference>